<evidence type="ECO:0000313" key="3">
    <source>
        <dbReference type="EMBL" id="MDQ0455365.1"/>
    </source>
</evidence>
<evidence type="ECO:0000256" key="1">
    <source>
        <dbReference type="ARBA" id="ARBA00006738"/>
    </source>
</evidence>
<keyword evidence="4" id="KW-1185">Reference proteome</keyword>
<dbReference type="NCBIfam" id="NF009151">
    <property type="entry name" value="PRK12497.1-5"/>
    <property type="match status" value="1"/>
</dbReference>
<proteinExistence type="inferred from homology"/>
<dbReference type="Pfam" id="PF02021">
    <property type="entry name" value="UPF0102"/>
    <property type="match status" value="1"/>
</dbReference>
<gene>
    <name evidence="3" type="ORF">QO005_001699</name>
</gene>
<comment type="similarity">
    <text evidence="1 2">Belongs to the UPF0102 family.</text>
</comment>
<dbReference type="PANTHER" id="PTHR34039:SF1">
    <property type="entry name" value="UPF0102 PROTEIN YRAN"/>
    <property type="match status" value="1"/>
</dbReference>
<keyword evidence="3" id="KW-0378">Hydrolase</keyword>
<keyword evidence="3" id="KW-0255">Endonuclease</keyword>
<comment type="caution">
    <text evidence="3">The sequence shown here is derived from an EMBL/GenBank/DDBJ whole genome shotgun (WGS) entry which is preliminary data.</text>
</comment>
<organism evidence="3 4">
    <name type="scientific">Rhizobium paknamense</name>
    <dbReference type="NCBI Taxonomy" id="1206817"/>
    <lineage>
        <taxon>Bacteria</taxon>
        <taxon>Pseudomonadati</taxon>
        <taxon>Pseudomonadota</taxon>
        <taxon>Alphaproteobacteria</taxon>
        <taxon>Hyphomicrobiales</taxon>
        <taxon>Rhizobiaceae</taxon>
        <taxon>Rhizobium/Agrobacterium group</taxon>
        <taxon>Rhizobium</taxon>
    </lineage>
</organism>
<dbReference type="Proteomes" id="UP001235269">
    <property type="component" value="Unassembled WGS sequence"/>
</dbReference>
<sequence>MRGKNPQNRRKQAERRGRLAEWLAVLFLLLKGHRILALRHRNRFGEVDIIARKGDLIVLVEVKARASERLGVDAVSHDSQRRIRAAGDAWLSRRSDAHRLSIRCDIVVVLPGRWPQHFKDAF</sequence>
<keyword evidence="3" id="KW-0540">Nuclease</keyword>
<accession>A0ABU0IAY1</accession>
<dbReference type="RefSeq" id="WP_307157553.1">
    <property type="nucleotide sequence ID" value="NZ_JAUSWH010000004.1"/>
</dbReference>
<dbReference type="InterPro" id="IPR011856">
    <property type="entry name" value="tRNA_endonuc-like_dom_sf"/>
</dbReference>
<name>A0ABU0IAY1_9HYPH</name>
<dbReference type="EMBL" id="JAUSWH010000004">
    <property type="protein sequence ID" value="MDQ0455365.1"/>
    <property type="molecule type" value="Genomic_DNA"/>
</dbReference>
<protein>
    <recommendedName>
        <fullName evidence="2">UPF0102 protein QO005_001699</fullName>
    </recommendedName>
</protein>
<dbReference type="HAMAP" id="MF_00048">
    <property type="entry name" value="UPF0102"/>
    <property type="match status" value="1"/>
</dbReference>
<dbReference type="Gene3D" id="3.40.1350.10">
    <property type="match status" value="1"/>
</dbReference>
<evidence type="ECO:0000256" key="2">
    <source>
        <dbReference type="HAMAP-Rule" id="MF_00048"/>
    </source>
</evidence>
<evidence type="ECO:0000313" key="4">
    <source>
        <dbReference type="Proteomes" id="UP001235269"/>
    </source>
</evidence>
<reference evidence="3 4" key="1">
    <citation type="submission" date="2023-07" db="EMBL/GenBank/DDBJ databases">
        <title>Genomic Encyclopedia of Type Strains, Phase IV (KMG-IV): sequencing the most valuable type-strain genomes for metagenomic binning, comparative biology and taxonomic classification.</title>
        <authorList>
            <person name="Goeker M."/>
        </authorList>
    </citation>
    <scope>NUCLEOTIDE SEQUENCE [LARGE SCALE GENOMIC DNA]</scope>
    <source>
        <strain evidence="3 4">DSM 100301</strain>
    </source>
</reference>
<dbReference type="InterPro" id="IPR011335">
    <property type="entry name" value="Restrct_endonuc-II-like"/>
</dbReference>
<dbReference type="GO" id="GO:0004519">
    <property type="term" value="F:endonuclease activity"/>
    <property type="evidence" value="ECO:0007669"/>
    <property type="project" value="UniProtKB-KW"/>
</dbReference>
<dbReference type="SUPFAM" id="SSF52980">
    <property type="entry name" value="Restriction endonuclease-like"/>
    <property type="match status" value="1"/>
</dbReference>
<dbReference type="InterPro" id="IPR003509">
    <property type="entry name" value="UPF0102_YraN-like"/>
</dbReference>
<dbReference type="PANTHER" id="PTHR34039">
    <property type="entry name" value="UPF0102 PROTEIN YRAN"/>
    <property type="match status" value="1"/>
</dbReference>